<keyword evidence="9" id="KW-1185">Reference proteome</keyword>
<name>A0A9X3EIV6_9GAMM</name>
<feature type="domain" description="MoaB/Mog" evidence="7">
    <location>
        <begin position="15"/>
        <end position="159"/>
    </location>
</feature>
<dbReference type="PANTHER" id="PTHR43232:SF2">
    <property type="entry name" value="MOLYBDENUM COFACTOR BIOSYNTHESIS PROTEIN B"/>
    <property type="match status" value="1"/>
</dbReference>
<dbReference type="GO" id="GO:0005829">
    <property type="term" value="C:cytosol"/>
    <property type="evidence" value="ECO:0007669"/>
    <property type="project" value="TreeGrafter"/>
</dbReference>
<protein>
    <recommendedName>
        <fullName evidence="2 6">Molybdenum cofactor biosynthesis protein B</fullName>
    </recommendedName>
</protein>
<comment type="similarity">
    <text evidence="1 6">Belongs to the MoaB/Mog family.</text>
</comment>
<reference evidence="8" key="1">
    <citation type="submission" date="2022-11" db="EMBL/GenBank/DDBJ databases">
        <title>Parathalassolutuus dongxingensis gen. nov., sp. nov., a novel member of family Oceanospirillaceae isolated from a coastal shrimp pond in Guangxi, China.</title>
        <authorList>
            <person name="Chen H."/>
        </authorList>
    </citation>
    <scope>NUCLEOTIDE SEQUENCE</scope>
    <source>
        <strain evidence="8">G-43</strain>
    </source>
</reference>
<dbReference type="SUPFAM" id="SSF53218">
    <property type="entry name" value="Molybdenum cofactor biosynthesis proteins"/>
    <property type="match status" value="1"/>
</dbReference>
<accession>A0A9X3EIV6</accession>
<dbReference type="InterPro" id="IPR012245">
    <property type="entry name" value="MoaB"/>
</dbReference>
<evidence type="ECO:0000256" key="6">
    <source>
        <dbReference type="PIRNR" id="PIRNR006443"/>
    </source>
</evidence>
<evidence type="ECO:0000256" key="5">
    <source>
        <dbReference type="ARBA" id="ARBA00055616"/>
    </source>
</evidence>
<dbReference type="CDD" id="cd00886">
    <property type="entry name" value="MogA_MoaB"/>
    <property type="match status" value="1"/>
</dbReference>
<dbReference type="InterPro" id="IPR001453">
    <property type="entry name" value="MoaB/Mog_dom"/>
</dbReference>
<dbReference type="RefSeq" id="WP_283173242.1">
    <property type="nucleotide sequence ID" value="NZ_JAPNOA010000020.1"/>
</dbReference>
<sequence length="181" mass="19516">MSKTFTNDFVPLNIAVLTVSDTRTEETDTSGQLLVQKLTEAGHTLTAKAIVADDKYALRAVVSNWIADTTTQVVLVTGGTGFTARDTTPDALEPLFDQTITGFGELFRQISYSQIGTSTIQSRAVAGLANSTIIFCMPGSTNACRTAWDDIIASQLDARFRPCNFVLRLKNTAPGQCESRG</sequence>
<evidence type="ECO:0000313" key="8">
    <source>
        <dbReference type="EMBL" id="MCY0965026.1"/>
    </source>
</evidence>
<dbReference type="EMBL" id="JAPNOA010000020">
    <property type="protein sequence ID" value="MCY0965026.1"/>
    <property type="molecule type" value="Genomic_DNA"/>
</dbReference>
<dbReference type="FunFam" id="3.40.980.10:FF:000003">
    <property type="entry name" value="Molybdenum cofactor biosynthesis protein B"/>
    <property type="match status" value="1"/>
</dbReference>
<keyword evidence="4" id="KW-0342">GTP-binding</keyword>
<keyword evidence="3" id="KW-0547">Nucleotide-binding</keyword>
<dbReference type="Gene3D" id="3.40.980.10">
    <property type="entry name" value="MoaB/Mog-like domain"/>
    <property type="match status" value="1"/>
</dbReference>
<evidence type="ECO:0000256" key="3">
    <source>
        <dbReference type="ARBA" id="ARBA00022741"/>
    </source>
</evidence>
<evidence type="ECO:0000256" key="1">
    <source>
        <dbReference type="ARBA" id="ARBA00006112"/>
    </source>
</evidence>
<evidence type="ECO:0000313" key="9">
    <source>
        <dbReference type="Proteomes" id="UP001150830"/>
    </source>
</evidence>
<evidence type="ECO:0000256" key="4">
    <source>
        <dbReference type="ARBA" id="ARBA00023134"/>
    </source>
</evidence>
<dbReference type="PIRSF" id="PIRSF006443">
    <property type="entry name" value="MoaB"/>
    <property type="match status" value="1"/>
</dbReference>
<evidence type="ECO:0000259" key="7">
    <source>
        <dbReference type="SMART" id="SM00852"/>
    </source>
</evidence>
<keyword evidence="6" id="KW-0501">Molybdenum cofactor biosynthesis</keyword>
<dbReference type="Proteomes" id="UP001150830">
    <property type="component" value="Unassembled WGS sequence"/>
</dbReference>
<evidence type="ECO:0000256" key="2">
    <source>
        <dbReference type="ARBA" id="ARBA00015262"/>
    </source>
</evidence>
<comment type="pathway">
    <text evidence="6">Cofactor biosynthesis; molybdopterin biosynthesis.</text>
</comment>
<proteinExistence type="inferred from homology"/>
<dbReference type="SMART" id="SM00852">
    <property type="entry name" value="MoCF_biosynth"/>
    <property type="match status" value="1"/>
</dbReference>
<dbReference type="InterPro" id="IPR013484">
    <property type="entry name" value="MoaB_proteobac"/>
</dbReference>
<dbReference type="GO" id="GO:0006777">
    <property type="term" value="P:Mo-molybdopterin cofactor biosynthetic process"/>
    <property type="evidence" value="ECO:0007669"/>
    <property type="project" value="UniProtKB-UniRule"/>
</dbReference>
<comment type="caution">
    <text evidence="8">The sequence shown here is derived from an EMBL/GenBank/DDBJ whole genome shotgun (WGS) entry which is preliminary data.</text>
</comment>
<dbReference type="Pfam" id="PF00994">
    <property type="entry name" value="MoCF_biosynth"/>
    <property type="match status" value="1"/>
</dbReference>
<dbReference type="GO" id="GO:0005525">
    <property type="term" value="F:GTP binding"/>
    <property type="evidence" value="ECO:0007669"/>
    <property type="project" value="UniProtKB-KW"/>
</dbReference>
<dbReference type="NCBIfam" id="TIGR00177">
    <property type="entry name" value="molyb_syn"/>
    <property type="match status" value="1"/>
</dbReference>
<dbReference type="InterPro" id="IPR036425">
    <property type="entry name" value="MoaB/Mog-like_dom_sf"/>
</dbReference>
<comment type="function">
    <text evidence="5">May be involved in the biosynthesis of molybdopterin. Can bind GTP and has low GTPase activity. Can bind MPT, but has no MPT adenylyl transferase activity.</text>
</comment>
<gene>
    <name evidence="8" type="primary">moaB</name>
    <name evidence="8" type="ORF">OUO13_07490</name>
</gene>
<dbReference type="AlphaFoldDB" id="A0A9X3EIV6"/>
<organism evidence="8 9">
    <name type="scientific">Parathalassolituus penaei</name>
    <dbReference type="NCBI Taxonomy" id="2997323"/>
    <lineage>
        <taxon>Bacteria</taxon>
        <taxon>Pseudomonadati</taxon>
        <taxon>Pseudomonadota</taxon>
        <taxon>Gammaproteobacteria</taxon>
        <taxon>Oceanospirillales</taxon>
        <taxon>Oceanospirillaceae</taxon>
        <taxon>Parathalassolituus</taxon>
    </lineage>
</organism>
<dbReference type="PANTHER" id="PTHR43232">
    <property type="entry name" value="MOLYBDENUM COFACTOR BIOSYNTHESIS PROTEIN B"/>
    <property type="match status" value="1"/>
</dbReference>
<dbReference type="NCBIfam" id="TIGR02667">
    <property type="entry name" value="moaB_proteo"/>
    <property type="match status" value="1"/>
</dbReference>